<organism evidence="13 14">
    <name type="scientific">Ammoniphilus resinae</name>
    <dbReference type="NCBI Taxonomy" id="861532"/>
    <lineage>
        <taxon>Bacteria</taxon>
        <taxon>Bacillati</taxon>
        <taxon>Bacillota</taxon>
        <taxon>Bacilli</taxon>
        <taxon>Bacillales</taxon>
        <taxon>Paenibacillaceae</taxon>
        <taxon>Aneurinibacillus group</taxon>
        <taxon>Ammoniphilus</taxon>
    </lineage>
</organism>
<dbReference type="Gene3D" id="3.30.70.3220">
    <property type="match status" value="1"/>
</dbReference>
<dbReference type="Pfam" id="PF21760">
    <property type="entry name" value="SecD_1st"/>
    <property type="match status" value="1"/>
</dbReference>
<dbReference type="Proteomes" id="UP001519343">
    <property type="component" value="Unassembled WGS sequence"/>
</dbReference>
<evidence type="ECO:0000256" key="6">
    <source>
        <dbReference type="ARBA" id="ARBA00022989"/>
    </source>
</evidence>
<feature type="transmembrane region" description="Helical" evidence="9">
    <location>
        <begin position="338"/>
        <end position="357"/>
    </location>
</feature>
<dbReference type="NCBIfam" id="TIGR00916">
    <property type="entry name" value="2A0604s01"/>
    <property type="match status" value="1"/>
</dbReference>
<feature type="domain" description="Protein translocase subunit SecDF P1" evidence="11">
    <location>
        <begin position="64"/>
        <end position="119"/>
    </location>
</feature>
<dbReference type="PANTHER" id="PTHR30081:SF1">
    <property type="entry name" value="PROTEIN TRANSLOCASE SUBUNIT SECD"/>
    <property type="match status" value="1"/>
</dbReference>
<feature type="domain" description="Protein export membrane protein SecD/SecF C-terminal" evidence="10">
    <location>
        <begin position="219"/>
        <end position="389"/>
    </location>
</feature>
<keyword evidence="8 9" id="KW-0472">Membrane</keyword>
<dbReference type="PRINTS" id="PR00702">
    <property type="entry name" value="ACRIFLAVINRP"/>
</dbReference>
<comment type="function">
    <text evidence="9">Part of the Sec protein translocase complex. Interacts with the SecYEG preprotein conducting channel. SecDF uses the proton motive force (PMF) to complete protein translocation after the ATP-dependent function of SecA.</text>
</comment>
<comment type="subunit">
    <text evidence="9">Forms a complex with SecF. Part of the essential Sec protein translocation apparatus which comprises SecA, SecYEG and auxiliary proteins SecDF. Other proteins may also be involved.</text>
</comment>
<feature type="transmembrane region" description="Helical" evidence="9">
    <location>
        <begin position="263"/>
        <end position="283"/>
    </location>
</feature>
<dbReference type="InterPro" id="IPR055344">
    <property type="entry name" value="SecD_SecF_C_bact"/>
</dbReference>
<dbReference type="HAMAP" id="MF_01463_B">
    <property type="entry name" value="SecD_B"/>
    <property type="match status" value="1"/>
</dbReference>
<evidence type="ECO:0000256" key="4">
    <source>
        <dbReference type="ARBA" id="ARBA00022692"/>
    </source>
</evidence>
<dbReference type="SUPFAM" id="SSF82866">
    <property type="entry name" value="Multidrug efflux transporter AcrB transmembrane domain"/>
    <property type="match status" value="1"/>
</dbReference>
<name>A0ABS4GKK9_9BACL</name>
<evidence type="ECO:0000259" key="11">
    <source>
        <dbReference type="Pfam" id="PF21760"/>
    </source>
</evidence>
<keyword evidence="5 9" id="KW-0653">Protein transport</keyword>
<dbReference type="Pfam" id="PF22599">
    <property type="entry name" value="SecDF_P1_head"/>
    <property type="match status" value="1"/>
</dbReference>
<reference evidence="13 14" key="1">
    <citation type="submission" date="2021-03" db="EMBL/GenBank/DDBJ databases">
        <title>Genomic Encyclopedia of Type Strains, Phase IV (KMG-IV): sequencing the most valuable type-strain genomes for metagenomic binning, comparative biology and taxonomic classification.</title>
        <authorList>
            <person name="Goeker M."/>
        </authorList>
    </citation>
    <scope>NUCLEOTIDE SEQUENCE [LARGE SCALE GENOMIC DNA]</scope>
    <source>
        <strain evidence="13 14">DSM 24738</strain>
    </source>
</reference>
<feature type="transmembrane region" description="Helical" evidence="9">
    <location>
        <begin position="7"/>
        <end position="26"/>
    </location>
</feature>
<evidence type="ECO:0000256" key="2">
    <source>
        <dbReference type="ARBA" id="ARBA00022448"/>
    </source>
</evidence>
<evidence type="ECO:0000259" key="10">
    <source>
        <dbReference type="Pfam" id="PF02355"/>
    </source>
</evidence>
<evidence type="ECO:0000256" key="9">
    <source>
        <dbReference type="HAMAP-Rule" id="MF_01463"/>
    </source>
</evidence>
<keyword evidence="2 9" id="KW-0813">Transport</keyword>
<feature type="transmembrane region" description="Helical" evidence="9">
    <location>
        <begin position="363"/>
        <end position="390"/>
    </location>
</feature>
<feature type="domain" description="SecDF P1 head subdomain" evidence="12">
    <location>
        <begin position="122"/>
        <end position="217"/>
    </location>
</feature>
<sequence length="411" mass="44883">MIKWSRIWAFSLIVILMFGVIGYTGLGVAKGITLGLDLQGGFEILYEVKPVHEGEKLDKGTLTDTVSALNRRVNVIGVSEPDIQVEGTDRIRVKLAGVTNQEQARKLLGEPARLSFLDPNGKELLTGDDLAKNGASVQYDELRRPYIALKLKDADKFKQITETYLQQPISIALDEKILTSPVVQSVISGGTASITGNYTVDEATELAGILNAGALPVEMKEIYSNSVGAALGAESLQKGIYASFIGIALIFLFMLLYYRWPGVIAIITLVVFMYLTLLVLNWMHATLTLPGIAAFILTVGMAVDANIITYERIKEELRSGKTLLSAVRAGQRRSLSTIIDANLTTIIAGIVLFYFGTSSVQGFAVTLMVGIILTLLTNVFGTRLLLAIWVRSNALRKPWYYGVKESEIGEL</sequence>
<feature type="transmembrane region" description="Helical" evidence="9">
    <location>
        <begin position="289"/>
        <end position="308"/>
    </location>
</feature>
<keyword evidence="7 9" id="KW-0811">Translocation</keyword>
<evidence type="ECO:0000256" key="1">
    <source>
        <dbReference type="ARBA" id="ARBA00004651"/>
    </source>
</evidence>
<dbReference type="InterPro" id="IPR001036">
    <property type="entry name" value="Acrflvin-R"/>
</dbReference>
<gene>
    <name evidence="9" type="primary">secD</name>
    <name evidence="13" type="ORF">J2Z37_000432</name>
</gene>
<dbReference type="InterPro" id="IPR005791">
    <property type="entry name" value="SecD"/>
</dbReference>
<keyword evidence="4 9" id="KW-0812">Transmembrane</keyword>
<comment type="subcellular location">
    <subcellularLocation>
        <location evidence="1 9">Cell membrane</location>
        <topology evidence="1 9">Multi-pass membrane protein</topology>
    </subcellularLocation>
</comment>
<dbReference type="EMBL" id="JAGGKT010000001">
    <property type="protein sequence ID" value="MBP1930445.1"/>
    <property type="molecule type" value="Genomic_DNA"/>
</dbReference>
<dbReference type="InterPro" id="IPR022813">
    <property type="entry name" value="SecD/SecF_arch_bac"/>
</dbReference>
<dbReference type="Gene3D" id="1.20.1640.10">
    <property type="entry name" value="Multidrug efflux transporter AcrB transmembrane domain"/>
    <property type="match status" value="1"/>
</dbReference>
<dbReference type="InterPro" id="IPR048634">
    <property type="entry name" value="SecD_SecF_C"/>
</dbReference>
<proteinExistence type="inferred from homology"/>
<keyword evidence="14" id="KW-1185">Reference proteome</keyword>
<evidence type="ECO:0000259" key="12">
    <source>
        <dbReference type="Pfam" id="PF22599"/>
    </source>
</evidence>
<dbReference type="InterPro" id="IPR048631">
    <property type="entry name" value="SecD_1st"/>
</dbReference>
<dbReference type="InterPro" id="IPR054384">
    <property type="entry name" value="SecDF_P1_head"/>
</dbReference>
<comment type="similarity">
    <text evidence="9">Belongs to the SecD/SecF family. SecD subfamily.</text>
</comment>
<evidence type="ECO:0000256" key="5">
    <source>
        <dbReference type="ARBA" id="ARBA00022927"/>
    </source>
</evidence>
<dbReference type="PANTHER" id="PTHR30081">
    <property type="entry name" value="PROTEIN-EXPORT MEMBRANE PROTEIN SEC"/>
    <property type="match status" value="1"/>
</dbReference>
<keyword evidence="3 9" id="KW-1003">Cell membrane</keyword>
<evidence type="ECO:0000256" key="8">
    <source>
        <dbReference type="ARBA" id="ARBA00023136"/>
    </source>
</evidence>
<dbReference type="NCBIfam" id="TIGR01129">
    <property type="entry name" value="secD"/>
    <property type="match status" value="1"/>
</dbReference>
<dbReference type="Pfam" id="PF02355">
    <property type="entry name" value="SecD_SecF_C"/>
    <property type="match status" value="1"/>
</dbReference>
<evidence type="ECO:0000256" key="3">
    <source>
        <dbReference type="ARBA" id="ARBA00022475"/>
    </source>
</evidence>
<comment type="caution">
    <text evidence="13">The sequence shown here is derived from an EMBL/GenBank/DDBJ whole genome shotgun (WGS) entry which is preliminary data.</text>
</comment>
<protein>
    <recommendedName>
        <fullName evidence="9">Protein translocase subunit SecD</fullName>
    </recommendedName>
</protein>
<evidence type="ECO:0000313" key="13">
    <source>
        <dbReference type="EMBL" id="MBP1930445.1"/>
    </source>
</evidence>
<keyword evidence="6 9" id="KW-1133">Transmembrane helix</keyword>
<feature type="transmembrane region" description="Helical" evidence="9">
    <location>
        <begin position="240"/>
        <end position="258"/>
    </location>
</feature>
<evidence type="ECO:0000256" key="7">
    <source>
        <dbReference type="ARBA" id="ARBA00023010"/>
    </source>
</evidence>
<accession>A0ABS4GKK9</accession>
<evidence type="ECO:0000313" key="14">
    <source>
        <dbReference type="Proteomes" id="UP001519343"/>
    </source>
</evidence>